<reference evidence="2" key="1">
    <citation type="submission" date="2016-10" db="EMBL/GenBank/DDBJ databases">
        <authorList>
            <person name="Varghese N."/>
            <person name="Submissions S."/>
        </authorList>
    </citation>
    <scope>NUCLEOTIDE SEQUENCE [LARGE SCALE GENOMIC DNA]</scope>
    <source>
        <strain evidence="2">DSM 25030</strain>
    </source>
</reference>
<protein>
    <submittedName>
        <fullName evidence="1">Uncharacterized protein</fullName>
    </submittedName>
</protein>
<keyword evidence="2" id="KW-1185">Reference proteome</keyword>
<dbReference type="AlphaFoldDB" id="A0A1H2UB22"/>
<dbReference type="EMBL" id="FNMY01000002">
    <property type="protein sequence ID" value="SDW53108.1"/>
    <property type="molecule type" value="Genomic_DNA"/>
</dbReference>
<dbReference type="InterPro" id="IPR058087">
    <property type="entry name" value="XAC2610_dom"/>
</dbReference>
<dbReference type="NCBIfam" id="NF047539">
    <property type="entry name" value="XAC2610_fam"/>
    <property type="match status" value="1"/>
</dbReference>
<proteinExistence type="predicted"/>
<evidence type="ECO:0000313" key="2">
    <source>
        <dbReference type="Proteomes" id="UP000199592"/>
    </source>
</evidence>
<dbReference type="RefSeq" id="WP_139150359.1">
    <property type="nucleotide sequence ID" value="NZ_FNKI01000001.1"/>
</dbReference>
<accession>A0A1H2UB22</accession>
<organism evidence="1 2">
    <name type="scientific">Flagellimonas zhangzhouensis</name>
    <dbReference type="NCBI Taxonomy" id="1073328"/>
    <lineage>
        <taxon>Bacteria</taxon>
        <taxon>Pseudomonadati</taxon>
        <taxon>Bacteroidota</taxon>
        <taxon>Flavobacteriia</taxon>
        <taxon>Flavobacteriales</taxon>
        <taxon>Flavobacteriaceae</taxon>
        <taxon>Flagellimonas</taxon>
    </lineage>
</organism>
<dbReference type="OrthoDB" id="1200912at2"/>
<name>A0A1H2UB22_9FLAO</name>
<dbReference type="Proteomes" id="UP000199592">
    <property type="component" value="Unassembled WGS sequence"/>
</dbReference>
<evidence type="ECO:0000313" key="1">
    <source>
        <dbReference type="EMBL" id="SDW53108.1"/>
    </source>
</evidence>
<gene>
    <name evidence="1" type="ORF">SAMN04487892_1513</name>
</gene>
<dbReference type="STRING" id="1073328.SAMN05216294_0780"/>
<sequence>MRTITLLLLALGVIELYAQDIKGNWELFSKEPKISKVVSKNLEFKVDKFKFNFSWNNELSYSNNIGYYGGIQTLNIYLDDEKTQTIQNIEDGIGLGKIPFVFYDFNLDGNIDFSVPINDNWSQYYIYNPTTKKFVHEEDWDYLKIQMIDKKNKKLLHLSKTNFPDDQSQIVYLIEGDRLVRQNK</sequence>